<reference evidence="1" key="1">
    <citation type="submission" date="2021-11" db="EMBL/GenBank/DDBJ databases">
        <authorList>
            <person name="Herlambang A."/>
            <person name="Guo Y."/>
            <person name="Takashima Y."/>
            <person name="Nishizawa T."/>
        </authorList>
    </citation>
    <scope>NUCLEOTIDE SEQUENCE</scope>
    <source>
        <strain evidence="1">E1425</strain>
    </source>
</reference>
<sequence>MSPTAADTISASALDLPDVHQTNVQDLQSILDSETAQLESTMSHEQVMEVSRLLNQALSTSSSSSTTLRPLTRLVLDESFKDLQESLKLFLSSRACAHLETLDYKSAGTSLAKILLSPSTTVSASLLSSEDPTEQVKKPKEAAAFAATGLRVEDMTEELIQTHVPFYKSIKVLKLGYNAEAPQGPEDVAILSALLRHMPQLEEFSLAQSLDDLVLFEGLAGADLSKLKKVTVTFNNECGLDEEEIESKIRELLTSSNLETLMVDLDDRESNYYLNLSRDRQFQAFLRRFTGDRNQQA</sequence>
<gene>
    <name evidence="1" type="ORF">EMPS_05266</name>
</gene>
<dbReference type="OrthoDB" id="2406084at2759"/>
<proteinExistence type="predicted"/>
<reference evidence="1" key="2">
    <citation type="journal article" date="2022" name="Microbiol. Resour. Announc.">
        <title>Whole-Genome Sequence of Entomortierella parvispora E1425, a Mucoromycotan Fungus Associated with Burkholderiaceae-Related Endosymbiotic Bacteria.</title>
        <authorList>
            <person name="Herlambang A."/>
            <person name="Guo Y."/>
            <person name="Takashima Y."/>
            <person name="Narisawa K."/>
            <person name="Ohta H."/>
            <person name="Nishizawa T."/>
        </authorList>
    </citation>
    <scope>NUCLEOTIDE SEQUENCE</scope>
    <source>
        <strain evidence="1">E1425</strain>
    </source>
</reference>
<comment type="caution">
    <text evidence="1">The sequence shown here is derived from an EMBL/GenBank/DDBJ whole genome shotgun (WGS) entry which is preliminary data.</text>
</comment>
<keyword evidence="2" id="KW-1185">Reference proteome</keyword>
<evidence type="ECO:0000313" key="2">
    <source>
        <dbReference type="Proteomes" id="UP000827284"/>
    </source>
</evidence>
<accession>A0A9P3LWB3</accession>
<dbReference type="Proteomes" id="UP000827284">
    <property type="component" value="Unassembled WGS sequence"/>
</dbReference>
<protein>
    <submittedName>
        <fullName evidence="1">Uncharacterized protein</fullName>
    </submittedName>
</protein>
<evidence type="ECO:0000313" key="1">
    <source>
        <dbReference type="EMBL" id="GJJ72908.1"/>
    </source>
</evidence>
<organism evidence="1 2">
    <name type="scientific">Entomortierella parvispora</name>
    <dbReference type="NCBI Taxonomy" id="205924"/>
    <lineage>
        <taxon>Eukaryota</taxon>
        <taxon>Fungi</taxon>
        <taxon>Fungi incertae sedis</taxon>
        <taxon>Mucoromycota</taxon>
        <taxon>Mortierellomycotina</taxon>
        <taxon>Mortierellomycetes</taxon>
        <taxon>Mortierellales</taxon>
        <taxon>Mortierellaceae</taxon>
        <taxon>Entomortierella</taxon>
    </lineage>
</organism>
<dbReference type="AlphaFoldDB" id="A0A9P3LWB3"/>
<name>A0A9P3LWB3_9FUNG</name>
<dbReference type="EMBL" id="BQFW01000007">
    <property type="protein sequence ID" value="GJJ72908.1"/>
    <property type="molecule type" value="Genomic_DNA"/>
</dbReference>